<evidence type="ECO:0000259" key="6">
    <source>
        <dbReference type="PROSITE" id="PS50878"/>
    </source>
</evidence>
<dbReference type="SUPFAM" id="SSF53098">
    <property type="entry name" value="Ribonuclease H-like"/>
    <property type="match status" value="1"/>
</dbReference>
<dbReference type="InterPro" id="IPR012337">
    <property type="entry name" value="RNaseH-like_sf"/>
</dbReference>
<feature type="compositionally biased region" description="Polar residues" evidence="5">
    <location>
        <begin position="771"/>
        <end position="788"/>
    </location>
</feature>
<accession>A0A6P8VRH7</accession>
<dbReference type="KEGG" id="gacu:117560606"/>
<dbReference type="FunFam" id="3.10.20.370:FF:000001">
    <property type="entry name" value="Retrovirus-related Pol polyprotein from transposon 17.6-like protein"/>
    <property type="match status" value="1"/>
</dbReference>
<dbReference type="PANTHER" id="PTHR37984">
    <property type="entry name" value="PROTEIN CBG26694"/>
    <property type="match status" value="1"/>
</dbReference>
<comment type="similarity">
    <text evidence="1">Belongs to the beta type-B retroviral polymerase family. HERV class-II K(HML-2) pol subfamily.</text>
</comment>
<dbReference type="CDD" id="cd09274">
    <property type="entry name" value="RNase_HI_RT_Ty3"/>
    <property type="match status" value="1"/>
</dbReference>
<dbReference type="AlphaFoldDB" id="A0A6P8VRH7"/>
<feature type="region of interest" description="Disordered" evidence="5">
    <location>
        <begin position="765"/>
        <end position="788"/>
    </location>
</feature>
<dbReference type="Proteomes" id="UP000515161">
    <property type="component" value="Unplaced"/>
</dbReference>
<dbReference type="InterPro" id="IPR043502">
    <property type="entry name" value="DNA/RNA_pol_sf"/>
</dbReference>
<reference evidence="9" key="1">
    <citation type="submission" date="2025-08" db="UniProtKB">
        <authorList>
            <consortium name="RefSeq"/>
        </authorList>
    </citation>
    <scope>IDENTIFICATION</scope>
</reference>
<feature type="domain" description="Reverse transcriptase" evidence="6">
    <location>
        <begin position="24"/>
        <end position="201"/>
    </location>
</feature>
<dbReference type="PROSITE" id="PS50994">
    <property type="entry name" value="INTEGRASE"/>
    <property type="match status" value="1"/>
</dbReference>
<dbReference type="InterPro" id="IPR001584">
    <property type="entry name" value="Integrase_cat-core"/>
</dbReference>
<dbReference type="Gene3D" id="3.10.10.10">
    <property type="entry name" value="HIV Type 1 Reverse Transcriptase, subunit A, domain 1"/>
    <property type="match status" value="1"/>
</dbReference>
<dbReference type="SUPFAM" id="SSF56672">
    <property type="entry name" value="DNA/RNA polymerases"/>
    <property type="match status" value="1"/>
</dbReference>
<dbReference type="PROSITE" id="PS50878">
    <property type="entry name" value="RT_POL"/>
    <property type="match status" value="1"/>
</dbReference>
<proteinExistence type="inferred from homology"/>
<dbReference type="Pfam" id="PF00078">
    <property type="entry name" value="RVT_1"/>
    <property type="match status" value="1"/>
</dbReference>
<dbReference type="InterPro" id="IPR050951">
    <property type="entry name" value="Retrovirus_Pol_polyprotein"/>
</dbReference>
<dbReference type="CDD" id="cd01647">
    <property type="entry name" value="RT_LTR"/>
    <property type="match status" value="1"/>
</dbReference>
<evidence type="ECO:0000256" key="4">
    <source>
        <dbReference type="ARBA" id="ARBA00039658"/>
    </source>
</evidence>
<dbReference type="Pfam" id="PF17919">
    <property type="entry name" value="RT_RNaseH_2"/>
    <property type="match status" value="1"/>
</dbReference>
<dbReference type="FunFam" id="3.30.420.10:FF:000063">
    <property type="entry name" value="Retrovirus-related Pol polyprotein from transposon 297-like Protein"/>
    <property type="match status" value="1"/>
</dbReference>
<dbReference type="GO" id="GO:0015074">
    <property type="term" value="P:DNA integration"/>
    <property type="evidence" value="ECO:0007669"/>
    <property type="project" value="InterPro"/>
</dbReference>
<dbReference type="FunFam" id="1.10.340.70:FF:000003">
    <property type="entry name" value="Protein CBG25708"/>
    <property type="match status" value="1"/>
</dbReference>
<dbReference type="Gene3D" id="3.30.420.10">
    <property type="entry name" value="Ribonuclease H-like superfamily/Ribonuclease H"/>
    <property type="match status" value="1"/>
</dbReference>
<dbReference type="InterPro" id="IPR000477">
    <property type="entry name" value="RT_dom"/>
</dbReference>
<dbReference type="GeneID" id="117560606"/>
<dbReference type="Gene3D" id="1.10.340.70">
    <property type="match status" value="1"/>
</dbReference>
<protein>
    <recommendedName>
        <fullName evidence="4">Gypsy retrotransposon integrase-like protein 1</fullName>
        <ecNumber evidence="2">3.1.26.4</ecNumber>
    </recommendedName>
</protein>
<evidence type="ECO:0000256" key="1">
    <source>
        <dbReference type="ARBA" id="ARBA00010879"/>
    </source>
</evidence>
<dbReference type="Pfam" id="PF17921">
    <property type="entry name" value="Integrase_H2C2"/>
    <property type="match status" value="1"/>
</dbReference>
<keyword evidence="3" id="KW-0511">Multifunctional enzyme</keyword>
<gene>
    <name evidence="9" type="primary">LOC117560606</name>
</gene>
<name>A0A6P8VRH7_GYMAC</name>
<evidence type="ECO:0000259" key="7">
    <source>
        <dbReference type="PROSITE" id="PS50994"/>
    </source>
</evidence>
<dbReference type="RefSeq" id="XP_034093429.1">
    <property type="nucleotide sequence ID" value="XM_034237538.1"/>
</dbReference>
<dbReference type="EC" id="3.1.26.4" evidence="2"/>
<dbReference type="InterPro" id="IPR041588">
    <property type="entry name" value="Integrase_H2C2"/>
</dbReference>
<organism evidence="8 9">
    <name type="scientific">Gymnodraco acuticeps</name>
    <name type="common">Antarctic dragonfish</name>
    <dbReference type="NCBI Taxonomy" id="8218"/>
    <lineage>
        <taxon>Eukaryota</taxon>
        <taxon>Metazoa</taxon>
        <taxon>Chordata</taxon>
        <taxon>Craniata</taxon>
        <taxon>Vertebrata</taxon>
        <taxon>Euteleostomi</taxon>
        <taxon>Actinopterygii</taxon>
        <taxon>Neopterygii</taxon>
        <taxon>Teleostei</taxon>
        <taxon>Neoteleostei</taxon>
        <taxon>Acanthomorphata</taxon>
        <taxon>Eupercaria</taxon>
        <taxon>Perciformes</taxon>
        <taxon>Notothenioidei</taxon>
        <taxon>Bathydraconidae</taxon>
        <taxon>Gymnodraco</taxon>
    </lineage>
</organism>
<dbReference type="GO" id="GO:0004523">
    <property type="term" value="F:RNA-DNA hybrid ribonuclease activity"/>
    <property type="evidence" value="ECO:0007669"/>
    <property type="project" value="UniProtKB-EC"/>
</dbReference>
<evidence type="ECO:0000313" key="9">
    <source>
        <dbReference type="RefSeq" id="XP_034093429.1"/>
    </source>
</evidence>
<dbReference type="InterPro" id="IPR043128">
    <property type="entry name" value="Rev_trsase/Diguanyl_cyclase"/>
</dbReference>
<keyword evidence="8" id="KW-1185">Reference proteome</keyword>
<dbReference type="GO" id="GO:0003676">
    <property type="term" value="F:nucleic acid binding"/>
    <property type="evidence" value="ECO:0007669"/>
    <property type="project" value="InterPro"/>
</dbReference>
<dbReference type="InParanoid" id="A0A6P8VRH7"/>
<dbReference type="OrthoDB" id="775972at2759"/>
<dbReference type="Gene3D" id="3.30.70.270">
    <property type="match status" value="2"/>
</dbReference>
<dbReference type="PANTHER" id="PTHR37984:SF5">
    <property type="entry name" value="PROTEIN NYNRIN-LIKE"/>
    <property type="match status" value="1"/>
</dbReference>
<evidence type="ECO:0000256" key="5">
    <source>
        <dbReference type="SAM" id="MobiDB-lite"/>
    </source>
</evidence>
<dbReference type="Pfam" id="PF00665">
    <property type="entry name" value="rve"/>
    <property type="match status" value="1"/>
</dbReference>
<sequence length="788" mass="89177">MHSTPGPHTAPGAVKEELERMEANDIIEAVTDPTEWCAPMVPVQKKSGKTRICVDLKKLNKAVKRERFILPTSEGMIAQLSGSTVFSSLDAASGFWQIPLDKDSQRLTTFITPYGRYCFKRLPFGISSAPEIFQRKMVETLEGLDGVAVYMDDIIIHGSNTSEHDERLQKVLDRLESAGLKMNNEKCVLRKEELHFLGQVINKDGVRPDPAKVSAVSKLEPPENVQELKRALCMINYLGKYIPDLATVGQPLYALLKADSVWMWGPAQQAAFERVKELLTTSPTLVYYDVNRSTVVSADARSYGIGGVLLQLHGEDWRPVAYCSRRLSDAETRYAQIEKECLASVWACERFQMYLYGLPAFKLITDHKPLIPLMNSRDLDNVALRCQRLLMRLMRFNPEAEYAPGKTLVVADTLSRSPQEDNELSRDTDVECYVAAVMSSIPASPKKIDSIRAETAADEQLQEVIRYIQEGWPEHLAHINTCVREYFPVRNELSMHDGVVTRGSRIVIPGRLRSEILERIHEGHQGLNKCRDRANTSVWWPGIATQITHKVENCMYCREQRRPQNREPLLSTPLPDRPWKRIGIDLCEHERESYLVIADYYSRYLEILHMPTTTSAHVILKLRATFARHGIPEEVVSDNVPQFSSDVFRGFACDMDFKHTTSSPHNPQGNGYAERAVQTAKGILRQKDPLLALMVYRSSPHSSTGVSPAELLMGRKIRTTLPTLAKNLQPKWPSRHHIRARDAAEKSKQAFYYNKRHGVRAHTTAARRPCSHQTGQSKDLVHTCSSGR</sequence>
<evidence type="ECO:0000256" key="3">
    <source>
        <dbReference type="ARBA" id="ARBA00023268"/>
    </source>
</evidence>
<dbReference type="InterPro" id="IPR036397">
    <property type="entry name" value="RNaseH_sf"/>
</dbReference>
<evidence type="ECO:0000256" key="2">
    <source>
        <dbReference type="ARBA" id="ARBA00012180"/>
    </source>
</evidence>
<evidence type="ECO:0000313" key="8">
    <source>
        <dbReference type="Proteomes" id="UP000515161"/>
    </source>
</evidence>
<feature type="domain" description="Integrase catalytic" evidence="7">
    <location>
        <begin position="574"/>
        <end position="685"/>
    </location>
</feature>
<dbReference type="InterPro" id="IPR041577">
    <property type="entry name" value="RT_RNaseH_2"/>
</dbReference>
<dbReference type="FunFam" id="3.30.70.270:FF:000023">
    <property type="entry name" value="Pol"/>
    <property type="match status" value="1"/>
</dbReference>